<dbReference type="AlphaFoldDB" id="A0AAV6X3U6"/>
<gene>
    <name evidence="2" type="ORF">BUALT_Bualt08G0050800</name>
</gene>
<dbReference type="InterPro" id="IPR044678">
    <property type="entry name" value="COR27/28"/>
</dbReference>
<evidence type="ECO:0000313" key="3">
    <source>
        <dbReference type="Proteomes" id="UP000826271"/>
    </source>
</evidence>
<evidence type="ECO:0000256" key="1">
    <source>
        <dbReference type="SAM" id="MobiDB-lite"/>
    </source>
</evidence>
<dbReference type="EMBL" id="WHWC01000008">
    <property type="protein sequence ID" value="KAG8377609.1"/>
    <property type="molecule type" value="Genomic_DNA"/>
</dbReference>
<organism evidence="2 3">
    <name type="scientific">Buddleja alternifolia</name>
    <dbReference type="NCBI Taxonomy" id="168488"/>
    <lineage>
        <taxon>Eukaryota</taxon>
        <taxon>Viridiplantae</taxon>
        <taxon>Streptophyta</taxon>
        <taxon>Embryophyta</taxon>
        <taxon>Tracheophyta</taxon>
        <taxon>Spermatophyta</taxon>
        <taxon>Magnoliopsida</taxon>
        <taxon>eudicotyledons</taxon>
        <taxon>Gunneridae</taxon>
        <taxon>Pentapetalae</taxon>
        <taxon>asterids</taxon>
        <taxon>lamiids</taxon>
        <taxon>Lamiales</taxon>
        <taxon>Scrophulariaceae</taxon>
        <taxon>Buddlejeae</taxon>
        <taxon>Buddleja</taxon>
    </lineage>
</organism>
<proteinExistence type="predicted"/>
<accession>A0AAV6X3U6</accession>
<evidence type="ECO:0000313" key="2">
    <source>
        <dbReference type="EMBL" id="KAG8377609.1"/>
    </source>
</evidence>
<dbReference type="Proteomes" id="UP000826271">
    <property type="component" value="Unassembled WGS sequence"/>
</dbReference>
<dbReference type="PANTHER" id="PTHR33676">
    <property type="entry name" value="COLD REGULATED PROTEIN 27"/>
    <property type="match status" value="1"/>
</dbReference>
<dbReference type="GO" id="GO:0009409">
    <property type="term" value="P:response to cold"/>
    <property type="evidence" value="ECO:0007669"/>
    <property type="project" value="InterPro"/>
</dbReference>
<feature type="region of interest" description="Disordered" evidence="1">
    <location>
        <begin position="135"/>
        <end position="165"/>
    </location>
</feature>
<feature type="compositionally biased region" description="Polar residues" evidence="1">
    <location>
        <begin position="66"/>
        <end position="84"/>
    </location>
</feature>
<comment type="caution">
    <text evidence="2">The sequence shown here is derived from an EMBL/GenBank/DDBJ whole genome shotgun (WGS) entry which is preliminary data.</text>
</comment>
<reference evidence="2" key="1">
    <citation type="submission" date="2019-10" db="EMBL/GenBank/DDBJ databases">
        <authorList>
            <person name="Zhang R."/>
            <person name="Pan Y."/>
            <person name="Wang J."/>
            <person name="Ma R."/>
            <person name="Yu S."/>
        </authorList>
    </citation>
    <scope>NUCLEOTIDE SEQUENCE</scope>
    <source>
        <strain evidence="2">LA-IB0</strain>
        <tissue evidence="2">Leaf</tissue>
    </source>
</reference>
<dbReference type="GO" id="GO:0042752">
    <property type="term" value="P:regulation of circadian rhythm"/>
    <property type="evidence" value="ECO:0007669"/>
    <property type="project" value="InterPro"/>
</dbReference>
<feature type="region of interest" description="Disordered" evidence="1">
    <location>
        <begin position="1"/>
        <end position="30"/>
    </location>
</feature>
<feature type="region of interest" description="Disordered" evidence="1">
    <location>
        <begin position="65"/>
        <end position="84"/>
    </location>
</feature>
<keyword evidence="3" id="KW-1185">Reference proteome</keyword>
<sequence length="210" mass="23783">MEDLVDSSGLAARNSADQEETSTLMATDSKPTEWTDAKHSLFLKTMEATFVDQLYKSLDLFHKNCPSESKSSKNNQTTIRTSSTKFKDVRDACSSKNDLRRDDPLVNQEEESGFLLTNSWIKHSRCSQRRAIRKFSTPRAKAPLPTTDNTYPGRDSAESNTEVTGQNFVDEDLQEKKSGWIQERKKTRTSTNIASYTDQVVPYGNIVRVE</sequence>
<dbReference type="PANTHER" id="PTHR33676:SF3">
    <property type="entry name" value="COLD-REGULATED PROTEIN 27"/>
    <property type="match status" value="1"/>
</dbReference>
<name>A0AAV6X3U6_9LAMI</name>
<protein>
    <submittedName>
        <fullName evidence="2">Uncharacterized protein</fullName>
    </submittedName>
</protein>